<evidence type="ECO:0000313" key="4">
    <source>
        <dbReference type="Proteomes" id="UP000464378"/>
    </source>
</evidence>
<dbReference type="Gene3D" id="1.10.10.1100">
    <property type="entry name" value="BFD-like [2Fe-2S]-binding domain"/>
    <property type="match status" value="1"/>
</dbReference>
<dbReference type="Proteomes" id="UP000464378">
    <property type="component" value="Chromosome"/>
</dbReference>
<dbReference type="EMBL" id="LR586016">
    <property type="protein sequence ID" value="VIP00865.1"/>
    <property type="molecule type" value="Genomic_DNA"/>
</dbReference>
<dbReference type="AlphaFoldDB" id="A0A6C2YIG2"/>
<feature type="compositionally biased region" description="Low complexity" evidence="1">
    <location>
        <begin position="108"/>
        <end position="118"/>
    </location>
</feature>
<sequence>MQLDDPVCYCFRISRRKIANYIRINQPRVVSQLSQCGGAGTGCGWCIPYLRHLFQRADHELEALNAEEYAQRRAMYIAQGGGCPPPGALPLPQVPAETQGSTTKELPTASDSTAAASDCPESATAPANSEDGCHPPGESYNPPQ</sequence>
<keyword evidence="4" id="KW-1185">Reference proteome</keyword>
<dbReference type="InParanoid" id="A0A6C2YIG2"/>
<organism evidence="3">
    <name type="scientific">Tuwongella immobilis</name>
    <dbReference type="NCBI Taxonomy" id="692036"/>
    <lineage>
        <taxon>Bacteria</taxon>
        <taxon>Pseudomonadati</taxon>
        <taxon>Planctomycetota</taxon>
        <taxon>Planctomycetia</taxon>
        <taxon>Gemmatales</taxon>
        <taxon>Gemmataceae</taxon>
        <taxon>Tuwongella</taxon>
    </lineage>
</organism>
<proteinExistence type="predicted"/>
<dbReference type="RefSeq" id="WP_162656030.1">
    <property type="nucleotide sequence ID" value="NZ_LR593887.1"/>
</dbReference>
<evidence type="ECO:0000259" key="2">
    <source>
        <dbReference type="Pfam" id="PF04324"/>
    </source>
</evidence>
<feature type="domain" description="BFD-like [2Fe-2S]-binding" evidence="2">
    <location>
        <begin position="7"/>
        <end position="55"/>
    </location>
</feature>
<dbReference type="InterPro" id="IPR041854">
    <property type="entry name" value="BFD-like_2Fe2S-bd_dom_sf"/>
</dbReference>
<accession>A0A6C2YIG2</accession>
<reference evidence="3" key="1">
    <citation type="submission" date="2019-04" db="EMBL/GenBank/DDBJ databases">
        <authorList>
            <consortium name="Science for Life Laboratories"/>
        </authorList>
    </citation>
    <scope>NUCLEOTIDE SEQUENCE</scope>
    <source>
        <strain evidence="3">MBLW1</strain>
    </source>
</reference>
<dbReference type="EMBL" id="LR593887">
    <property type="protein sequence ID" value="VTR97148.1"/>
    <property type="molecule type" value="Genomic_DNA"/>
</dbReference>
<evidence type="ECO:0000313" key="3">
    <source>
        <dbReference type="EMBL" id="VIP00865.1"/>
    </source>
</evidence>
<evidence type="ECO:0000256" key="1">
    <source>
        <dbReference type="SAM" id="MobiDB-lite"/>
    </source>
</evidence>
<dbReference type="InterPro" id="IPR007419">
    <property type="entry name" value="BFD-like_2Fe2S-bd_dom"/>
</dbReference>
<name>A0A6C2YIG2_9BACT</name>
<dbReference type="KEGG" id="tim:GMBLW1_30950"/>
<gene>
    <name evidence="3" type="ORF">GMBLW1_30950</name>
</gene>
<feature type="region of interest" description="Disordered" evidence="1">
    <location>
        <begin position="86"/>
        <end position="144"/>
    </location>
</feature>
<protein>
    <recommendedName>
        <fullName evidence="2">BFD-like [2Fe-2S]-binding domain-containing protein</fullName>
    </recommendedName>
</protein>
<dbReference type="Pfam" id="PF04324">
    <property type="entry name" value="Fer2_BFD"/>
    <property type="match status" value="1"/>
</dbReference>